<feature type="transmembrane region" description="Helical" evidence="6">
    <location>
        <begin position="91"/>
        <end position="113"/>
    </location>
</feature>
<feature type="transmembrane region" description="Helical" evidence="6">
    <location>
        <begin position="133"/>
        <end position="152"/>
    </location>
</feature>
<comment type="subcellular location">
    <subcellularLocation>
        <location evidence="1">Cell membrane</location>
        <topology evidence="1">Multi-pass membrane protein</topology>
    </subcellularLocation>
</comment>
<dbReference type="HOGENOM" id="CLU_040798_1_0_10"/>
<dbReference type="InterPro" id="IPR002797">
    <property type="entry name" value="Polysacc_synth"/>
</dbReference>
<proteinExistence type="predicted"/>
<accession>K5Z3A0</accession>
<organism evidence="7 8">
    <name type="scientific">Parabacteroides johnsonii CL02T12C29</name>
    <dbReference type="NCBI Taxonomy" id="999419"/>
    <lineage>
        <taxon>Bacteria</taxon>
        <taxon>Pseudomonadati</taxon>
        <taxon>Bacteroidota</taxon>
        <taxon>Bacteroidia</taxon>
        <taxon>Bacteroidales</taxon>
        <taxon>Tannerellaceae</taxon>
        <taxon>Parabacteroides</taxon>
    </lineage>
</organism>
<dbReference type="EMBL" id="AGZP01000036">
    <property type="protein sequence ID" value="EKN05761.1"/>
    <property type="molecule type" value="Genomic_DNA"/>
</dbReference>
<evidence type="ECO:0000256" key="3">
    <source>
        <dbReference type="ARBA" id="ARBA00022692"/>
    </source>
</evidence>
<dbReference type="PATRIC" id="fig|999419.3.peg.3826"/>
<evidence type="ECO:0000313" key="7">
    <source>
        <dbReference type="EMBL" id="EKN05761.1"/>
    </source>
</evidence>
<name>K5Z3A0_9BACT</name>
<evidence type="ECO:0000256" key="4">
    <source>
        <dbReference type="ARBA" id="ARBA00022989"/>
    </source>
</evidence>
<keyword evidence="3 6" id="KW-0812">Transmembrane</keyword>
<dbReference type="PANTHER" id="PTHR30250">
    <property type="entry name" value="PST FAMILY PREDICTED COLANIC ACID TRANSPORTER"/>
    <property type="match status" value="1"/>
</dbReference>
<keyword evidence="5 6" id="KW-0472">Membrane</keyword>
<evidence type="ECO:0000313" key="8">
    <source>
        <dbReference type="Proteomes" id="UP000001218"/>
    </source>
</evidence>
<feature type="transmembrane region" description="Helical" evidence="6">
    <location>
        <begin position="43"/>
        <end position="61"/>
    </location>
</feature>
<dbReference type="eggNOG" id="COG2244">
    <property type="taxonomic scope" value="Bacteria"/>
</dbReference>
<gene>
    <name evidence="7" type="ORF">HMPREF1077_03742</name>
</gene>
<feature type="transmembrane region" description="Helical" evidence="6">
    <location>
        <begin position="344"/>
        <end position="366"/>
    </location>
</feature>
<feature type="transmembrane region" description="Helical" evidence="6">
    <location>
        <begin position="405"/>
        <end position="424"/>
    </location>
</feature>
<keyword evidence="2" id="KW-1003">Cell membrane</keyword>
<evidence type="ECO:0000256" key="2">
    <source>
        <dbReference type="ARBA" id="ARBA00022475"/>
    </source>
</evidence>
<dbReference type="AlphaFoldDB" id="K5Z3A0"/>
<evidence type="ECO:0000256" key="6">
    <source>
        <dbReference type="SAM" id="Phobius"/>
    </source>
</evidence>
<reference evidence="7 8" key="1">
    <citation type="submission" date="2012-02" db="EMBL/GenBank/DDBJ databases">
        <title>The Genome Sequence of Parabacteroides johnsonii CL02T12C29.</title>
        <authorList>
            <consortium name="The Broad Institute Genome Sequencing Platform"/>
            <person name="Earl A."/>
            <person name="Ward D."/>
            <person name="Feldgarden M."/>
            <person name="Gevers D."/>
            <person name="Zitomersky N.L."/>
            <person name="Coyne M.J."/>
            <person name="Comstock L.E."/>
            <person name="Young S.K."/>
            <person name="Zeng Q."/>
            <person name="Gargeya S."/>
            <person name="Fitzgerald M."/>
            <person name="Haas B."/>
            <person name="Abouelleil A."/>
            <person name="Alvarado L."/>
            <person name="Arachchi H.M."/>
            <person name="Berlin A."/>
            <person name="Chapman S.B."/>
            <person name="Gearin G."/>
            <person name="Goldberg J."/>
            <person name="Griggs A."/>
            <person name="Gujja S."/>
            <person name="Hansen M."/>
            <person name="Heiman D."/>
            <person name="Howarth C."/>
            <person name="Larimer J."/>
            <person name="Lui A."/>
            <person name="MacDonald P.J.P."/>
            <person name="McCowen C."/>
            <person name="Montmayeur A."/>
            <person name="Murphy C."/>
            <person name="Neiman D."/>
            <person name="Pearson M."/>
            <person name="Priest M."/>
            <person name="Roberts A."/>
            <person name="Saif S."/>
            <person name="Shea T."/>
            <person name="Sisk P."/>
            <person name="Stolte C."/>
            <person name="Sykes S."/>
            <person name="Wortman J."/>
            <person name="Nusbaum C."/>
            <person name="Birren B."/>
        </authorList>
    </citation>
    <scope>NUCLEOTIDE SEQUENCE [LARGE SCALE GENOMIC DNA]</scope>
    <source>
        <strain evidence="7 8">CL02T12C29</strain>
    </source>
</reference>
<feature type="transmembrane region" description="Helical" evidence="6">
    <location>
        <begin position="187"/>
        <end position="208"/>
    </location>
</feature>
<evidence type="ECO:0000256" key="5">
    <source>
        <dbReference type="ARBA" id="ARBA00023136"/>
    </source>
</evidence>
<protein>
    <recommendedName>
        <fullName evidence="9">Polysaccharide biosynthesis protein C-terminal domain-containing protein</fullName>
    </recommendedName>
</protein>
<keyword evidence="4 6" id="KW-1133">Transmembrane helix</keyword>
<feature type="transmembrane region" description="Helical" evidence="6">
    <location>
        <begin position="314"/>
        <end position="338"/>
    </location>
</feature>
<dbReference type="PANTHER" id="PTHR30250:SF26">
    <property type="entry name" value="PSMA PROTEIN"/>
    <property type="match status" value="1"/>
</dbReference>
<dbReference type="InterPro" id="IPR050833">
    <property type="entry name" value="Poly_Biosynth_Transport"/>
</dbReference>
<evidence type="ECO:0008006" key="9">
    <source>
        <dbReference type="Google" id="ProtNLM"/>
    </source>
</evidence>
<dbReference type="Pfam" id="PF01943">
    <property type="entry name" value="Polysacc_synt"/>
    <property type="match status" value="1"/>
</dbReference>
<feature type="transmembrane region" description="Helical" evidence="6">
    <location>
        <begin position="159"/>
        <end position="181"/>
    </location>
</feature>
<comment type="caution">
    <text evidence="7">The sequence shown here is derived from an EMBL/GenBank/DDBJ whole genome shotgun (WGS) entry which is preliminary data.</text>
</comment>
<feature type="transmembrane region" description="Helical" evidence="6">
    <location>
        <begin position="12"/>
        <end position="31"/>
    </location>
</feature>
<dbReference type="Proteomes" id="UP000001218">
    <property type="component" value="Unassembled WGS sequence"/>
</dbReference>
<evidence type="ECO:0000256" key="1">
    <source>
        <dbReference type="ARBA" id="ARBA00004651"/>
    </source>
</evidence>
<feature type="transmembrane region" description="Helical" evidence="6">
    <location>
        <begin position="436"/>
        <end position="458"/>
    </location>
</feature>
<feature type="transmembrane region" description="Helical" evidence="6">
    <location>
        <begin position="378"/>
        <end position="399"/>
    </location>
</feature>
<dbReference type="GO" id="GO:0005886">
    <property type="term" value="C:plasma membrane"/>
    <property type="evidence" value="ECO:0007669"/>
    <property type="project" value="UniProtKB-SubCell"/>
</dbReference>
<sequence>MLSSDNKRIAQNAGMLYVRMLFLLFTTLYTSRVILNSLGVVDYGIQNVVAGIITLFSFLNTSMSTATQRYLTFTLGTGDQEELKRIFSTSFIIHIGIALFLWAIAESIGVWFVNHQLNVPPSRLEAANWIFQFSMLSMALTIIQVPFNALLIAHERMNIYAYMSIFEVLAKLFIAYAISWFHGDRLILYGFLLFIQTGISISIYVIYCSSNFEECRIRLHYCQRNLFKQITSFAGWNLFGSIAWIFKNQGGNIVLNLFFGPTVNAAYGIAFQVTNAIKNFVGNVQMAFNPQITKKYAENKRDQMIGLIFQSSKYSFLLLLFLSLPVFMQTDFILHLWLKQVPDYAIVFTQLVILEALVDTLSGPMITGLMATGKIKMYQIIVGSLLIIPLGISIVLLKLGFGATTLFWVSILFTCISIVARCLFGKLQFTLSVKRYMQLVIFRCAYVAIPSCLLTYFITISGLMGWPLFFATGTCSSISILFFTYRLGLEQEERLAVRNLLIKFVLKRKHP</sequence>
<feature type="transmembrane region" description="Helical" evidence="6">
    <location>
        <begin position="464"/>
        <end position="485"/>
    </location>
</feature>